<proteinExistence type="predicted"/>
<feature type="compositionally biased region" description="Low complexity" evidence="1">
    <location>
        <begin position="19"/>
        <end position="30"/>
    </location>
</feature>
<name>A0ABM7X1G5_9BACT</name>
<evidence type="ECO:0000313" key="2">
    <source>
        <dbReference type="EMBL" id="BDG05632.1"/>
    </source>
</evidence>
<accession>A0ABM7X1G5</accession>
<sequence length="71" mass="7328">MSFKDLEKKNAAPHVDTPAQAEARAAAAADLKAKTDAKAARNAAQRDAKSKHEPAKAGAAAHEPKGAPTQK</sequence>
<dbReference type="Proteomes" id="UP001162891">
    <property type="component" value="Chromosome"/>
</dbReference>
<reference evidence="3" key="1">
    <citation type="journal article" date="2022" name="Int. J. Syst. Evol. Microbiol.">
        <title>Anaeromyxobacter oryzae sp. nov., Anaeromyxobacter diazotrophicus sp. nov. and Anaeromyxobacter paludicola sp. nov., isolated from paddy soils.</title>
        <authorList>
            <person name="Itoh H."/>
            <person name="Xu Z."/>
            <person name="Mise K."/>
            <person name="Masuda Y."/>
            <person name="Ushijima N."/>
            <person name="Hayakawa C."/>
            <person name="Shiratori Y."/>
            <person name="Senoo K."/>
        </authorList>
    </citation>
    <scope>NUCLEOTIDE SEQUENCE [LARGE SCALE GENOMIC DNA]</scope>
    <source>
        <strain evidence="3">Red232</strain>
    </source>
</reference>
<feature type="compositionally biased region" description="Basic and acidic residues" evidence="1">
    <location>
        <begin position="1"/>
        <end position="10"/>
    </location>
</feature>
<feature type="region of interest" description="Disordered" evidence="1">
    <location>
        <begin position="1"/>
        <end position="71"/>
    </location>
</feature>
<evidence type="ECO:0000256" key="1">
    <source>
        <dbReference type="SAM" id="MobiDB-lite"/>
    </source>
</evidence>
<evidence type="ECO:0000313" key="3">
    <source>
        <dbReference type="Proteomes" id="UP001162891"/>
    </source>
</evidence>
<feature type="compositionally biased region" description="Basic and acidic residues" evidence="1">
    <location>
        <begin position="31"/>
        <end position="55"/>
    </location>
</feature>
<keyword evidence="3" id="KW-1185">Reference proteome</keyword>
<dbReference type="RefSeq" id="WP_248354640.1">
    <property type="nucleotide sequence ID" value="NZ_AP025591.1"/>
</dbReference>
<organism evidence="2 3">
    <name type="scientific">Anaeromyxobacter oryzae</name>
    <dbReference type="NCBI Taxonomy" id="2918170"/>
    <lineage>
        <taxon>Bacteria</taxon>
        <taxon>Pseudomonadati</taxon>
        <taxon>Myxococcota</taxon>
        <taxon>Myxococcia</taxon>
        <taxon>Myxococcales</taxon>
        <taxon>Cystobacterineae</taxon>
        <taxon>Anaeromyxobacteraceae</taxon>
        <taxon>Anaeromyxobacter</taxon>
    </lineage>
</organism>
<dbReference type="EMBL" id="AP025591">
    <property type="protein sequence ID" value="BDG05632.1"/>
    <property type="molecule type" value="Genomic_DNA"/>
</dbReference>
<protein>
    <submittedName>
        <fullName evidence="2">Uncharacterized protein</fullName>
    </submittedName>
</protein>
<gene>
    <name evidence="2" type="ORF">AMOR_46280</name>
</gene>